<protein>
    <submittedName>
        <fullName evidence="1">Uncharacterized protein</fullName>
    </submittedName>
</protein>
<evidence type="ECO:0000313" key="2">
    <source>
        <dbReference type="Proteomes" id="UP000076154"/>
    </source>
</evidence>
<dbReference type="AlphaFoldDB" id="A0A369JHM6"/>
<comment type="caution">
    <text evidence="1">The sequence shown here is derived from an EMBL/GenBank/DDBJ whole genome shotgun (WGS) entry which is preliminary data.</text>
</comment>
<reference evidence="1" key="1">
    <citation type="submission" date="2018-04" db="EMBL/GenBank/DDBJ databases">
        <title>Whole genome sequencing of Hypsizygus marmoreus.</title>
        <authorList>
            <person name="Choi I.-G."/>
            <person name="Min B."/>
            <person name="Kim J.-G."/>
            <person name="Kim S."/>
            <person name="Oh Y.-L."/>
            <person name="Kong W.-S."/>
            <person name="Park H."/>
            <person name="Jeong J."/>
            <person name="Song E.-S."/>
        </authorList>
    </citation>
    <scope>NUCLEOTIDE SEQUENCE [LARGE SCALE GENOMIC DNA]</scope>
    <source>
        <strain evidence="1">51987-8</strain>
    </source>
</reference>
<sequence length="136" mass="15026">MPCHTSPPESRRHSERFDPVPELSPFTYQTLAFGDVDDGCAIIRVMNVIATSIDRRHHHLDLHLLLLGRVFPSMSILSRNERAFLSTGCSTHPLLRSSKCVRIGVNLVNSAAQGAKGTDRRVQGGARHRYGLLAQG</sequence>
<organism evidence="1 2">
    <name type="scientific">Hypsizygus marmoreus</name>
    <name type="common">White beech mushroom</name>
    <name type="synonym">Agaricus marmoreus</name>
    <dbReference type="NCBI Taxonomy" id="39966"/>
    <lineage>
        <taxon>Eukaryota</taxon>
        <taxon>Fungi</taxon>
        <taxon>Dikarya</taxon>
        <taxon>Basidiomycota</taxon>
        <taxon>Agaricomycotina</taxon>
        <taxon>Agaricomycetes</taxon>
        <taxon>Agaricomycetidae</taxon>
        <taxon>Agaricales</taxon>
        <taxon>Tricholomatineae</taxon>
        <taxon>Lyophyllaceae</taxon>
        <taxon>Hypsizygus</taxon>
    </lineage>
</organism>
<name>A0A369JHM6_HYPMA</name>
<dbReference type="EMBL" id="LUEZ02000054">
    <property type="protein sequence ID" value="RDB21691.1"/>
    <property type="molecule type" value="Genomic_DNA"/>
</dbReference>
<evidence type="ECO:0000313" key="1">
    <source>
        <dbReference type="EMBL" id="RDB21691.1"/>
    </source>
</evidence>
<dbReference type="Proteomes" id="UP000076154">
    <property type="component" value="Unassembled WGS sequence"/>
</dbReference>
<accession>A0A369JHM6</accession>
<dbReference type="InParanoid" id="A0A369JHM6"/>
<gene>
    <name evidence="1" type="ORF">Hypma_011232</name>
</gene>
<keyword evidence="2" id="KW-1185">Reference proteome</keyword>
<proteinExistence type="predicted"/>